<feature type="domain" description="RING-type" evidence="10">
    <location>
        <begin position="14"/>
        <end position="68"/>
    </location>
</feature>
<proteinExistence type="predicted"/>
<evidence type="ECO:0000259" key="10">
    <source>
        <dbReference type="PROSITE" id="PS50089"/>
    </source>
</evidence>
<comment type="caution">
    <text evidence="12">The sequence shown here is derived from an EMBL/GenBank/DDBJ whole genome shotgun (WGS) entry which is preliminary data.</text>
</comment>
<evidence type="ECO:0000256" key="6">
    <source>
        <dbReference type="ARBA" id="ARBA00022771"/>
    </source>
</evidence>
<organism evidence="12 13">
    <name type="scientific">Symbiodinium natans</name>
    <dbReference type="NCBI Taxonomy" id="878477"/>
    <lineage>
        <taxon>Eukaryota</taxon>
        <taxon>Sar</taxon>
        <taxon>Alveolata</taxon>
        <taxon>Dinophyceae</taxon>
        <taxon>Suessiales</taxon>
        <taxon>Symbiodiniaceae</taxon>
        <taxon>Symbiodinium</taxon>
    </lineage>
</organism>
<evidence type="ECO:0000256" key="1">
    <source>
        <dbReference type="ARBA" id="ARBA00001798"/>
    </source>
</evidence>
<dbReference type="InterPro" id="IPR001841">
    <property type="entry name" value="Znf_RING"/>
</dbReference>
<dbReference type="EC" id="2.3.2.31" evidence="2"/>
<feature type="domain" description="RING-type" evidence="11">
    <location>
        <begin position="10"/>
        <end position="370"/>
    </location>
</feature>
<accession>A0A812K4W8</accession>
<keyword evidence="5" id="KW-0677">Repeat</keyword>
<keyword evidence="6 9" id="KW-0863">Zinc-finger</keyword>
<dbReference type="SUPFAM" id="SSF57850">
    <property type="entry name" value="RING/U-box"/>
    <property type="match status" value="3"/>
</dbReference>
<protein>
    <recommendedName>
        <fullName evidence="2">RBR-type E3 ubiquitin transferase</fullName>
        <ecNumber evidence="2">2.3.2.31</ecNumber>
    </recommendedName>
</protein>
<dbReference type="Proteomes" id="UP000604046">
    <property type="component" value="Unassembled WGS sequence"/>
</dbReference>
<reference evidence="12" key="1">
    <citation type="submission" date="2021-02" db="EMBL/GenBank/DDBJ databases">
        <authorList>
            <person name="Dougan E. K."/>
            <person name="Rhodes N."/>
            <person name="Thang M."/>
            <person name="Chan C."/>
        </authorList>
    </citation>
    <scope>NUCLEOTIDE SEQUENCE</scope>
</reference>
<evidence type="ECO:0000256" key="2">
    <source>
        <dbReference type="ARBA" id="ARBA00012251"/>
    </source>
</evidence>
<evidence type="ECO:0000259" key="11">
    <source>
        <dbReference type="PROSITE" id="PS51873"/>
    </source>
</evidence>
<comment type="catalytic activity">
    <reaction evidence="1">
        <text>[E2 ubiquitin-conjugating enzyme]-S-ubiquitinyl-L-cysteine + [acceptor protein]-L-lysine = [E2 ubiquitin-conjugating enzyme]-L-cysteine + [acceptor protein]-N(6)-ubiquitinyl-L-lysine.</text>
        <dbReference type="EC" id="2.3.2.31"/>
    </reaction>
</comment>
<gene>
    <name evidence="12" type="primary">RNF19B</name>
    <name evidence="12" type="ORF">SNAT2548_LOCUS8081</name>
</gene>
<evidence type="ECO:0000256" key="9">
    <source>
        <dbReference type="PROSITE-ProRule" id="PRU00175"/>
    </source>
</evidence>
<evidence type="ECO:0000256" key="4">
    <source>
        <dbReference type="ARBA" id="ARBA00022723"/>
    </source>
</evidence>
<evidence type="ECO:0000256" key="8">
    <source>
        <dbReference type="ARBA" id="ARBA00022833"/>
    </source>
</evidence>
<dbReference type="PANTHER" id="PTHR11685">
    <property type="entry name" value="RBR FAMILY RING FINGER AND IBR DOMAIN-CONTAINING"/>
    <property type="match status" value="1"/>
</dbReference>
<evidence type="ECO:0000313" key="13">
    <source>
        <dbReference type="Proteomes" id="UP000604046"/>
    </source>
</evidence>
<evidence type="ECO:0000256" key="7">
    <source>
        <dbReference type="ARBA" id="ARBA00022786"/>
    </source>
</evidence>
<dbReference type="GO" id="GO:0061630">
    <property type="term" value="F:ubiquitin protein ligase activity"/>
    <property type="evidence" value="ECO:0007669"/>
    <property type="project" value="UniProtKB-EC"/>
</dbReference>
<keyword evidence="3" id="KW-0808">Transferase</keyword>
<evidence type="ECO:0000313" key="12">
    <source>
        <dbReference type="EMBL" id="CAE7220729.1"/>
    </source>
</evidence>
<sequence length="378" mass="42690">MEAKRRRVRVFRECMICREDKGPSDFPGKVTDGCSHTRDVCRPCMARIIRMEISVKGQAAEVKCPTCSMALALSDVARESSQEDADQLDKFLLQRALSQEPNFCWCAHGCGVGQVLDEIGRNIFMTCQQCSQRTCTHHRSIWHDELTCAEHDHQQTCRERYSFTVDNSILQSTSNGVVYRRSPQLEAKAKGVAEWGTCVHGFLHSSDWVAVGDLFLPTAIRRVRVLQPRAESYQVDNALLQSSRSGVRYRTSPNLEDATSEIAEWGSFVKGTPVDQNWIKVDSEDSEDSAFLPICIRGLRVLKLQGGLGQYMQEKKVQRCPSCHQGIEKKHGCDHMKCPCGAEFCHVCGADYLGPDGIFSVGNHMHKKTCRHYRPWRT</sequence>
<dbReference type="InterPro" id="IPR002867">
    <property type="entry name" value="IBR_dom"/>
</dbReference>
<dbReference type="AlphaFoldDB" id="A0A812K4W8"/>
<keyword evidence="7" id="KW-0833">Ubl conjugation pathway</keyword>
<dbReference type="Gene3D" id="1.20.120.1750">
    <property type="match status" value="1"/>
</dbReference>
<keyword evidence="13" id="KW-1185">Reference proteome</keyword>
<evidence type="ECO:0000256" key="5">
    <source>
        <dbReference type="ARBA" id="ARBA00022737"/>
    </source>
</evidence>
<dbReference type="InterPro" id="IPR044066">
    <property type="entry name" value="TRIAD_supradom"/>
</dbReference>
<keyword evidence="8" id="KW-0862">Zinc</keyword>
<name>A0A812K4W8_9DINO</name>
<keyword evidence="4" id="KW-0479">Metal-binding</keyword>
<dbReference type="GO" id="GO:0016567">
    <property type="term" value="P:protein ubiquitination"/>
    <property type="evidence" value="ECO:0007669"/>
    <property type="project" value="InterPro"/>
</dbReference>
<dbReference type="CDD" id="cd22584">
    <property type="entry name" value="Rcat_RBR_unk"/>
    <property type="match status" value="1"/>
</dbReference>
<dbReference type="EMBL" id="CAJNDS010000585">
    <property type="protein sequence ID" value="CAE7220729.1"/>
    <property type="molecule type" value="Genomic_DNA"/>
</dbReference>
<dbReference type="Pfam" id="PF01485">
    <property type="entry name" value="IBR"/>
    <property type="match status" value="2"/>
</dbReference>
<dbReference type="InterPro" id="IPR031127">
    <property type="entry name" value="E3_UB_ligase_RBR"/>
</dbReference>
<dbReference type="SMART" id="SM00647">
    <property type="entry name" value="IBR"/>
    <property type="match status" value="1"/>
</dbReference>
<dbReference type="GO" id="GO:0008270">
    <property type="term" value="F:zinc ion binding"/>
    <property type="evidence" value="ECO:0007669"/>
    <property type="project" value="UniProtKB-KW"/>
</dbReference>
<dbReference type="OrthoDB" id="305433at2759"/>
<evidence type="ECO:0000256" key="3">
    <source>
        <dbReference type="ARBA" id="ARBA00022679"/>
    </source>
</evidence>
<dbReference type="PROSITE" id="PS51873">
    <property type="entry name" value="TRIAD"/>
    <property type="match status" value="1"/>
</dbReference>
<dbReference type="PROSITE" id="PS50089">
    <property type="entry name" value="ZF_RING_2"/>
    <property type="match status" value="1"/>
</dbReference>